<dbReference type="Proteomes" id="UP001150569">
    <property type="component" value="Unassembled WGS sequence"/>
</dbReference>
<organism evidence="6 7">
    <name type="scientific">Tieghemiomyces parasiticus</name>
    <dbReference type="NCBI Taxonomy" id="78921"/>
    <lineage>
        <taxon>Eukaryota</taxon>
        <taxon>Fungi</taxon>
        <taxon>Fungi incertae sedis</taxon>
        <taxon>Zoopagomycota</taxon>
        <taxon>Kickxellomycotina</taxon>
        <taxon>Dimargaritomycetes</taxon>
        <taxon>Dimargaritales</taxon>
        <taxon>Dimargaritaceae</taxon>
        <taxon>Tieghemiomyces</taxon>
    </lineage>
</organism>
<keyword evidence="2 5" id="KW-0963">Cytoplasm</keyword>
<comment type="function">
    <text evidence="5">S-adenosyl-L-methionine-dependent protein-lysine N-methyltransferase that trimethylates elongation factor 1-alpha at 'Lys-79'.</text>
</comment>
<evidence type="ECO:0000256" key="2">
    <source>
        <dbReference type="ARBA" id="ARBA00022490"/>
    </source>
</evidence>
<dbReference type="EMBL" id="JANBPT010000007">
    <property type="protein sequence ID" value="KAJ1930431.1"/>
    <property type="molecule type" value="Genomic_DNA"/>
</dbReference>
<dbReference type="Pfam" id="PF10237">
    <property type="entry name" value="N6-adenineMlase"/>
    <property type="match status" value="1"/>
</dbReference>
<evidence type="ECO:0000313" key="7">
    <source>
        <dbReference type="Proteomes" id="UP001150569"/>
    </source>
</evidence>
<evidence type="ECO:0000256" key="3">
    <source>
        <dbReference type="ARBA" id="ARBA00022603"/>
    </source>
</evidence>
<dbReference type="GO" id="GO:0032259">
    <property type="term" value="P:methylation"/>
    <property type="evidence" value="ECO:0007669"/>
    <property type="project" value="UniProtKB-KW"/>
</dbReference>
<sequence>MSDDEGSIQLSGSALAALQEFMLEQNESAERFRSLYSQADADFIERPKDVSMEVFTEDWKYTAETAEFMARQAIRYATDGPVALISAPSAYVKLKAIEDTPTDAYLFEYDTRFNIYGDRFVKYDYKTPLEFANRESLKGKMKYIAIDPPYLEEDCLTKTALTVRYLAAPDCKIFVCTGHVMQELVGKLLGARITTFEPRHENGLANEFDSYSNFEDDHIQWRTDA</sequence>
<evidence type="ECO:0000256" key="5">
    <source>
        <dbReference type="HAMAP-Rule" id="MF_03187"/>
    </source>
</evidence>
<name>A0A9W8DXQ3_9FUNG</name>
<protein>
    <recommendedName>
        <fullName evidence="5">Protein-lysine N-methyltransferase EFM5</fullName>
        <ecNumber evidence="5">2.1.1.-</ecNumber>
    </recommendedName>
    <alternativeName>
        <fullName evidence="5">Elongation factor methyltransferase 5</fullName>
    </alternativeName>
</protein>
<dbReference type="HAMAP" id="MF_03187">
    <property type="entry name" value="Methyltr_EFM5"/>
    <property type="match status" value="1"/>
</dbReference>
<gene>
    <name evidence="6" type="primary">EFM5_1</name>
    <name evidence="5" type="synonym">EFM5</name>
    <name evidence="6" type="ORF">IWQ60_000297</name>
</gene>
<comment type="caution">
    <text evidence="6">The sequence shown here is derived from an EMBL/GenBank/DDBJ whole genome shotgun (WGS) entry which is preliminary data.</text>
</comment>
<dbReference type="InterPro" id="IPR019369">
    <property type="entry name" value="Efm5/EEF1AKMT1"/>
</dbReference>
<dbReference type="PANTHER" id="PTHR13200">
    <property type="entry name" value="EEF1A LYSINE METHYLTRANSFERASE 1"/>
    <property type="match status" value="1"/>
</dbReference>
<evidence type="ECO:0000256" key="1">
    <source>
        <dbReference type="ARBA" id="ARBA00004496"/>
    </source>
</evidence>
<evidence type="ECO:0000256" key="4">
    <source>
        <dbReference type="ARBA" id="ARBA00022679"/>
    </source>
</evidence>
<dbReference type="EC" id="2.1.1.-" evidence="5"/>
<dbReference type="InterPro" id="IPR041370">
    <property type="entry name" value="Mlase_EEF1AKMT1/ZCCHC4"/>
</dbReference>
<dbReference type="OrthoDB" id="206354at2759"/>
<keyword evidence="7" id="KW-1185">Reference proteome</keyword>
<keyword evidence="4 5" id="KW-0808">Transferase</keyword>
<dbReference type="PANTHER" id="PTHR13200:SF0">
    <property type="entry name" value="EEF1A LYSINE METHYLTRANSFERASE 1"/>
    <property type="match status" value="1"/>
</dbReference>
<dbReference type="GO" id="GO:0005737">
    <property type="term" value="C:cytoplasm"/>
    <property type="evidence" value="ECO:0007669"/>
    <property type="project" value="UniProtKB-SubCell"/>
</dbReference>
<dbReference type="GO" id="GO:0016279">
    <property type="term" value="F:protein-lysine N-methyltransferase activity"/>
    <property type="evidence" value="ECO:0007669"/>
    <property type="project" value="UniProtKB-UniRule"/>
</dbReference>
<comment type="similarity">
    <text evidence="5">Belongs to the class I-like SAM-binding methyltransferase superfamily. EFM5 family.</text>
</comment>
<proteinExistence type="inferred from homology"/>
<evidence type="ECO:0000313" key="6">
    <source>
        <dbReference type="EMBL" id="KAJ1930431.1"/>
    </source>
</evidence>
<accession>A0A9W8DXQ3</accession>
<comment type="subcellular location">
    <subcellularLocation>
        <location evidence="1 5">Cytoplasm</location>
    </subcellularLocation>
</comment>
<keyword evidence="3 5" id="KW-0489">Methyltransferase</keyword>
<reference evidence="6" key="1">
    <citation type="submission" date="2022-07" db="EMBL/GenBank/DDBJ databases">
        <title>Phylogenomic reconstructions and comparative analyses of Kickxellomycotina fungi.</title>
        <authorList>
            <person name="Reynolds N.K."/>
            <person name="Stajich J.E."/>
            <person name="Barry K."/>
            <person name="Grigoriev I.V."/>
            <person name="Crous P."/>
            <person name="Smith M.E."/>
        </authorList>
    </citation>
    <scope>NUCLEOTIDE SEQUENCE</scope>
    <source>
        <strain evidence="6">RSA 861</strain>
    </source>
</reference>
<dbReference type="AlphaFoldDB" id="A0A9W8DXQ3"/>